<reference evidence="1 2" key="1">
    <citation type="submission" date="2012-12" db="EMBL/GenBank/DDBJ databases">
        <title>Genome Assembly of Photobacterium sp. AK15.</title>
        <authorList>
            <person name="Khatri I."/>
            <person name="Vaidya B."/>
            <person name="Srinivas T.N.R."/>
            <person name="Subramanian S."/>
            <person name="Pinnaka A."/>
        </authorList>
    </citation>
    <scope>NUCLEOTIDE SEQUENCE [LARGE SCALE GENOMIC DNA]</scope>
    <source>
        <strain evidence="1 2">AK15</strain>
    </source>
</reference>
<name>L8JGC6_9GAMM</name>
<gene>
    <name evidence="1" type="ORF">C942_04267</name>
</gene>
<keyword evidence="2" id="KW-1185">Reference proteome</keyword>
<proteinExistence type="predicted"/>
<protein>
    <submittedName>
        <fullName evidence="1">Uncharacterized protein</fullName>
    </submittedName>
</protein>
<evidence type="ECO:0000313" key="2">
    <source>
        <dbReference type="Proteomes" id="UP000011134"/>
    </source>
</evidence>
<evidence type="ECO:0000313" key="1">
    <source>
        <dbReference type="EMBL" id="ELR66569.1"/>
    </source>
</evidence>
<dbReference type="EMBL" id="AMZO01000006">
    <property type="protein sequence ID" value="ELR66569.1"/>
    <property type="molecule type" value="Genomic_DNA"/>
</dbReference>
<dbReference type="AlphaFoldDB" id="L8JGC6"/>
<organism evidence="1 2">
    <name type="scientific">Photobacterium marinum</name>
    <dbReference type="NCBI Taxonomy" id="1056511"/>
    <lineage>
        <taxon>Bacteria</taxon>
        <taxon>Pseudomonadati</taxon>
        <taxon>Pseudomonadota</taxon>
        <taxon>Gammaproteobacteria</taxon>
        <taxon>Vibrionales</taxon>
        <taxon>Vibrionaceae</taxon>
        <taxon>Photobacterium</taxon>
    </lineage>
</organism>
<dbReference type="Proteomes" id="UP000011134">
    <property type="component" value="Unassembled WGS sequence"/>
</dbReference>
<sequence>MLFPLKHILLISLPLLLKLAQRSSTTATQLNSIAISALV</sequence>
<accession>L8JGC6</accession>
<comment type="caution">
    <text evidence="1">The sequence shown here is derived from an EMBL/GenBank/DDBJ whole genome shotgun (WGS) entry which is preliminary data.</text>
</comment>